<evidence type="ECO:0000256" key="1">
    <source>
        <dbReference type="SAM" id="MobiDB-lite"/>
    </source>
</evidence>
<keyword evidence="3" id="KW-1185">Reference proteome</keyword>
<dbReference type="EMBL" id="CAJB01000353">
    <property type="protein sequence ID" value="CCH79325.1"/>
    <property type="molecule type" value="Genomic_DNA"/>
</dbReference>
<comment type="caution">
    <text evidence="2">The sequence shown here is derived from an EMBL/GenBank/DDBJ whole genome shotgun (WGS) entry which is preliminary data.</text>
</comment>
<evidence type="ECO:0000313" key="2">
    <source>
        <dbReference type="EMBL" id="CCH79325.1"/>
    </source>
</evidence>
<sequence length="149" mass="16340">MHVGTRPPIEQVIHEFLHTRGSGHKTHTQPRTLIGSETGAPVGTVDDVELSTREDGRLVLEAILLGPDALTPRYDEPLGRWAHAAWARLRSPDAPMVARVDLRHLVRLDSAVDVALSATEVGNDGLETWVRRHIVDKIPGFGREPGGED</sequence>
<organism evidence="2 3">
    <name type="scientific">Nostocoides japonicum T1-X7</name>
    <dbReference type="NCBI Taxonomy" id="1194083"/>
    <lineage>
        <taxon>Bacteria</taxon>
        <taxon>Bacillati</taxon>
        <taxon>Actinomycetota</taxon>
        <taxon>Actinomycetes</taxon>
        <taxon>Micrococcales</taxon>
        <taxon>Intrasporangiaceae</taxon>
        <taxon>Nostocoides</taxon>
    </lineage>
</organism>
<feature type="region of interest" description="Disordered" evidence="1">
    <location>
        <begin position="21"/>
        <end position="40"/>
    </location>
</feature>
<protein>
    <submittedName>
        <fullName evidence="2">Uncharacterized protein</fullName>
    </submittedName>
</protein>
<reference evidence="2 3" key="1">
    <citation type="journal article" date="2013" name="ISME J.">
        <title>A metabolic model for members of the genus Tetrasphaera involved in enhanced biological phosphorus removal.</title>
        <authorList>
            <person name="Kristiansen R."/>
            <person name="Nguyen H.T.T."/>
            <person name="Saunders A.M."/>
            <person name="Nielsen J.L."/>
            <person name="Wimmer R."/>
            <person name="Le V.Q."/>
            <person name="McIlroy S.J."/>
            <person name="Petrovski S."/>
            <person name="Seviour R.J."/>
            <person name="Calteau A."/>
            <person name="Nielsen K.L."/>
            <person name="Nielsen P.H."/>
        </authorList>
    </citation>
    <scope>NUCLEOTIDE SEQUENCE [LARGE SCALE GENOMIC DNA]</scope>
    <source>
        <strain evidence="2 3">T1-X7</strain>
    </source>
</reference>
<name>A0A077M5J5_9MICO</name>
<dbReference type="Proteomes" id="UP000035721">
    <property type="component" value="Unassembled WGS sequence"/>
</dbReference>
<evidence type="ECO:0000313" key="3">
    <source>
        <dbReference type="Proteomes" id="UP000035721"/>
    </source>
</evidence>
<dbReference type="AlphaFoldDB" id="A0A077M5J5"/>
<accession>A0A077M5J5</accession>
<proteinExistence type="predicted"/>
<gene>
    <name evidence="2" type="ORF">BN12_4160002</name>
</gene>